<dbReference type="InterPro" id="IPR053232">
    <property type="entry name" value="DnaJ_C/III_chloroplastic"/>
</dbReference>
<dbReference type="InterPro" id="IPR001623">
    <property type="entry name" value="DnaJ_domain"/>
</dbReference>
<organism evidence="2 3">
    <name type="scientific">Genlisea aurea</name>
    <dbReference type="NCBI Taxonomy" id="192259"/>
    <lineage>
        <taxon>Eukaryota</taxon>
        <taxon>Viridiplantae</taxon>
        <taxon>Streptophyta</taxon>
        <taxon>Embryophyta</taxon>
        <taxon>Tracheophyta</taxon>
        <taxon>Spermatophyta</taxon>
        <taxon>Magnoliopsida</taxon>
        <taxon>eudicotyledons</taxon>
        <taxon>Gunneridae</taxon>
        <taxon>Pentapetalae</taxon>
        <taxon>asterids</taxon>
        <taxon>lamiids</taxon>
        <taxon>Lamiales</taxon>
        <taxon>Lentibulariaceae</taxon>
        <taxon>Genlisea</taxon>
    </lineage>
</organism>
<dbReference type="InterPro" id="IPR018253">
    <property type="entry name" value="DnaJ_domain_CS"/>
</dbReference>
<keyword evidence="3" id="KW-1185">Reference proteome</keyword>
<dbReference type="InterPro" id="IPR036869">
    <property type="entry name" value="J_dom_sf"/>
</dbReference>
<evidence type="ECO:0000313" key="2">
    <source>
        <dbReference type="EMBL" id="EPS68059.1"/>
    </source>
</evidence>
<comment type="caution">
    <text evidence="2">The sequence shown here is derived from an EMBL/GenBank/DDBJ whole genome shotgun (WGS) entry which is preliminary data.</text>
</comment>
<feature type="non-terminal residue" evidence="2">
    <location>
        <position position="89"/>
    </location>
</feature>
<proteinExistence type="predicted"/>
<protein>
    <recommendedName>
        <fullName evidence="1">J domain-containing protein</fullName>
    </recommendedName>
</protein>
<feature type="non-terminal residue" evidence="2">
    <location>
        <position position="1"/>
    </location>
</feature>
<dbReference type="Proteomes" id="UP000015453">
    <property type="component" value="Unassembled WGS sequence"/>
</dbReference>
<reference evidence="2 3" key="1">
    <citation type="journal article" date="2013" name="BMC Genomics">
        <title>The miniature genome of a carnivorous plant Genlisea aurea contains a low number of genes and short non-coding sequences.</title>
        <authorList>
            <person name="Leushkin E.V."/>
            <person name="Sutormin R.A."/>
            <person name="Nabieva E.R."/>
            <person name="Penin A.A."/>
            <person name="Kondrashov A.S."/>
            <person name="Logacheva M.D."/>
        </authorList>
    </citation>
    <scope>NUCLEOTIDE SEQUENCE [LARGE SCALE GENOMIC DNA]</scope>
</reference>
<evidence type="ECO:0000259" key="1">
    <source>
        <dbReference type="PROSITE" id="PS50076"/>
    </source>
</evidence>
<evidence type="ECO:0000313" key="3">
    <source>
        <dbReference type="Proteomes" id="UP000015453"/>
    </source>
</evidence>
<dbReference type="OrthoDB" id="445556at2759"/>
<accession>S8CLM1</accession>
<dbReference type="PANTHER" id="PTHR45090:SF4">
    <property type="entry name" value="J DOMAIN-CONTAINING PROTEIN"/>
    <property type="match status" value="1"/>
</dbReference>
<name>S8CLM1_9LAMI</name>
<dbReference type="PRINTS" id="PR00625">
    <property type="entry name" value="JDOMAIN"/>
</dbReference>
<sequence length="89" mass="9998">SAARNRRVVSAFYAVEPAQNLYEILGIPATGSSISDIKKAYKEMARKYHPDVSPPERVDENTRRFILAHEAYETLSNPQSRALYDGDLA</sequence>
<dbReference type="PANTHER" id="PTHR45090">
    <property type="entry name" value="CHAPERONE PROTEIN DNAJ 20 CHLOROPLASTIC"/>
    <property type="match status" value="1"/>
</dbReference>
<dbReference type="Gene3D" id="1.10.287.110">
    <property type="entry name" value="DnaJ domain"/>
    <property type="match status" value="1"/>
</dbReference>
<feature type="domain" description="J" evidence="1">
    <location>
        <begin position="20"/>
        <end position="88"/>
    </location>
</feature>
<dbReference type="CDD" id="cd06257">
    <property type="entry name" value="DnaJ"/>
    <property type="match status" value="1"/>
</dbReference>
<gene>
    <name evidence="2" type="ORF">M569_06715</name>
</gene>
<dbReference type="PROSITE" id="PS00636">
    <property type="entry name" value="DNAJ_1"/>
    <property type="match status" value="1"/>
</dbReference>
<dbReference type="SUPFAM" id="SSF46565">
    <property type="entry name" value="Chaperone J-domain"/>
    <property type="match status" value="1"/>
</dbReference>
<dbReference type="PROSITE" id="PS50076">
    <property type="entry name" value="DNAJ_2"/>
    <property type="match status" value="1"/>
</dbReference>
<dbReference type="AlphaFoldDB" id="S8CLM1"/>
<dbReference type="GO" id="GO:0009507">
    <property type="term" value="C:chloroplast"/>
    <property type="evidence" value="ECO:0007669"/>
    <property type="project" value="TreeGrafter"/>
</dbReference>
<dbReference type="SMART" id="SM00271">
    <property type="entry name" value="DnaJ"/>
    <property type="match status" value="1"/>
</dbReference>
<dbReference type="EMBL" id="AUSU01002803">
    <property type="protein sequence ID" value="EPS68059.1"/>
    <property type="molecule type" value="Genomic_DNA"/>
</dbReference>
<dbReference type="Pfam" id="PF00226">
    <property type="entry name" value="DnaJ"/>
    <property type="match status" value="1"/>
</dbReference>